<evidence type="ECO:0000313" key="4">
    <source>
        <dbReference type="EMBL" id="GFG00098.1"/>
    </source>
</evidence>
<evidence type="ECO:0000256" key="3">
    <source>
        <dbReference type="ARBA" id="ARBA00023242"/>
    </source>
</evidence>
<dbReference type="Pfam" id="PF11951">
    <property type="entry name" value="Fungal_trans_2"/>
    <property type="match status" value="1"/>
</dbReference>
<name>A0ABQ1BEL7_9EURO</name>
<evidence type="ECO:0000256" key="2">
    <source>
        <dbReference type="ARBA" id="ARBA00023163"/>
    </source>
</evidence>
<dbReference type="PANTHER" id="PTHR47784:SF5">
    <property type="entry name" value="STEROL UPTAKE CONTROL PROTEIN 2"/>
    <property type="match status" value="1"/>
</dbReference>
<keyword evidence="5" id="KW-1185">Reference proteome</keyword>
<keyword evidence="2" id="KW-0804">Transcription</keyword>
<dbReference type="Proteomes" id="UP000465266">
    <property type="component" value="Unassembled WGS sequence"/>
</dbReference>
<dbReference type="InterPro" id="IPR001138">
    <property type="entry name" value="Zn2Cys6_DnaBD"/>
</dbReference>
<keyword evidence="3" id="KW-0539">Nucleus</keyword>
<reference evidence="4 5" key="1">
    <citation type="submission" date="2020-01" db="EMBL/GenBank/DDBJ databases">
        <title>Draft genome sequence of Aspergillus udagawae IFM 53868.</title>
        <authorList>
            <person name="Takahashi H."/>
            <person name="Yaguchi T."/>
        </authorList>
    </citation>
    <scope>NUCLEOTIDE SEQUENCE [LARGE SCALE GENOMIC DNA]</scope>
    <source>
        <strain evidence="4 5">IFM 53868</strain>
    </source>
</reference>
<gene>
    <name evidence="4" type="ORF">IFM53868_10615</name>
</gene>
<sequence length="395" mass="44324">MAARPCDESRPVCSNCQQRQEPCDYDTQLPFIWADRTGRSKEREIESSNPSQLKEHVPTETAFSFLHRAGVTGAQMVPAPSLDMSQLKLLVRWQADTYKTFVRSEETKHVWQALVVEEALHNPFLMHRILAVSALHVSLTEAELEKTFWLGLASAHNSEALHLFVRRLTDINSTNAKAMVGFAGLVVAFAFGSALTGLSEPDKPSLDALNNIFVLCRGVQETTNTAFSQLLKGTFAPLFDARVPQAAVPRKVKQALEYLTNLNAERSVESGHEAATYMPAIEALRDLSVYTYAQPASLTLAVGWAIKATPAHLDHVQMKRPFALVVHAYYCAFLHISRGNWCIGSWGKCVLEEIYHILDPDWRAHIRWPVEEVFGDDVIKYHTAQALQISERQRK</sequence>
<dbReference type="PANTHER" id="PTHR47784">
    <property type="entry name" value="STEROL UPTAKE CONTROL PROTEIN 2"/>
    <property type="match status" value="1"/>
</dbReference>
<protein>
    <submittedName>
        <fullName evidence="4">Zn(II)2Cys6 transcription factor</fullName>
    </submittedName>
</protein>
<dbReference type="InterPro" id="IPR021858">
    <property type="entry name" value="Fun_TF"/>
</dbReference>
<dbReference type="CDD" id="cd00067">
    <property type="entry name" value="GAL4"/>
    <property type="match status" value="1"/>
</dbReference>
<accession>A0ABQ1BEL7</accession>
<comment type="caution">
    <text evidence="4">The sequence shown here is derived from an EMBL/GenBank/DDBJ whole genome shotgun (WGS) entry which is preliminary data.</text>
</comment>
<dbReference type="InterPro" id="IPR053157">
    <property type="entry name" value="Sterol_Uptake_Regulator"/>
</dbReference>
<evidence type="ECO:0000256" key="1">
    <source>
        <dbReference type="ARBA" id="ARBA00023015"/>
    </source>
</evidence>
<organism evidence="4 5">
    <name type="scientific">Aspergillus udagawae</name>
    <dbReference type="NCBI Taxonomy" id="91492"/>
    <lineage>
        <taxon>Eukaryota</taxon>
        <taxon>Fungi</taxon>
        <taxon>Dikarya</taxon>
        <taxon>Ascomycota</taxon>
        <taxon>Pezizomycotina</taxon>
        <taxon>Eurotiomycetes</taxon>
        <taxon>Eurotiomycetidae</taxon>
        <taxon>Eurotiales</taxon>
        <taxon>Aspergillaceae</taxon>
        <taxon>Aspergillus</taxon>
        <taxon>Aspergillus subgen. Fumigati</taxon>
    </lineage>
</organism>
<dbReference type="EMBL" id="BLKG01000250">
    <property type="protein sequence ID" value="GFG00098.1"/>
    <property type="molecule type" value="Genomic_DNA"/>
</dbReference>
<proteinExistence type="predicted"/>
<evidence type="ECO:0000313" key="5">
    <source>
        <dbReference type="Proteomes" id="UP000465266"/>
    </source>
</evidence>
<keyword evidence="1" id="KW-0805">Transcription regulation</keyword>